<evidence type="ECO:0000313" key="9">
    <source>
        <dbReference type="EMBL" id="ODM02458.1"/>
    </source>
</evidence>
<sequence>MNRKERFIPSDIPIIIATILIIIFTLYPVIYVVSMSFSEPSHVLARDVYLLPKGFSLKAYRMILDNATVLRSFANTIWYTVVGAAASVTLTATTAFVLSRKRFFLRRQLSLLMTLTMFISGGLVPLYILVQKMHLYNTRWAIVLPYIISAYNLIITRSFFESLPEEMAEAVKIDGGSEWTVMTRIFIPLSKPIISVLILFYGVGYWNSYFAPLIFLSNEKLQPIQLYLRSILITSEVQASGMGLDAVLMNEQMKYAVIVIACFPIMILYPFIQKYFEKGVLIGAVK</sequence>
<accession>A0A1E3A133</accession>
<comment type="caution">
    <text evidence="9">The sequence shown here is derived from an EMBL/GenBank/DDBJ whole genome shotgun (WGS) entry which is preliminary data.</text>
</comment>
<dbReference type="GO" id="GO:0005886">
    <property type="term" value="C:plasma membrane"/>
    <property type="evidence" value="ECO:0007669"/>
    <property type="project" value="UniProtKB-SubCell"/>
</dbReference>
<dbReference type="Proteomes" id="UP000094271">
    <property type="component" value="Unassembled WGS sequence"/>
</dbReference>
<evidence type="ECO:0000313" key="12">
    <source>
        <dbReference type="Proteomes" id="UP000094067"/>
    </source>
</evidence>
<dbReference type="PROSITE" id="PS50928">
    <property type="entry name" value="ABC_TM1"/>
    <property type="match status" value="1"/>
</dbReference>
<dbReference type="PANTHER" id="PTHR43744:SF9">
    <property type="entry name" value="POLYGALACTURONAN_RHAMNOGALACTURONAN TRANSPORT SYSTEM PERMEASE PROTEIN YTCP"/>
    <property type="match status" value="1"/>
</dbReference>
<evidence type="ECO:0000256" key="1">
    <source>
        <dbReference type="ARBA" id="ARBA00004651"/>
    </source>
</evidence>
<dbReference type="SUPFAM" id="SSF161098">
    <property type="entry name" value="MetI-like"/>
    <property type="match status" value="1"/>
</dbReference>
<evidence type="ECO:0000256" key="6">
    <source>
        <dbReference type="ARBA" id="ARBA00023136"/>
    </source>
</evidence>
<dbReference type="OrthoDB" id="157184at2"/>
<protein>
    <submittedName>
        <fullName evidence="9">L-arabinose transport system permease protein AraQ</fullName>
    </submittedName>
    <submittedName>
        <fullName evidence="10">Sugar ABC transporter permease</fullName>
    </submittedName>
</protein>
<dbReference type="InterPro" id="IPR000515">
    <property type="entry name" value="MetI-like"/>
</dbReference>
<feature type="domain" description="ABC transmembrane type-1" evidence="8">
    <location>
        <begin position="73"/>
        <end position="272"/>
    </location>
</feature>
<evidence type="ECO:0000259" key="8">
    <source>
        <dbReference type="PROSITE" id="PS50928"/>
    </source>
</evidence>
<keyword evidence="2 7" id="KW-0813">Transport</keyword>
<name>A0A1E3A133_9FIRM</name>
<keyword evidence="3" id="KW-1003">Cell membrane</keyword>
<keyword evidence="4 7" id="KW-0812">Transmembrane</keyword>
<dbReference type="CDD" id="cd06261">
    <property type="entry name" value="TM_PBP2"/>
    <property type="match status" value="1"/>
</dbReference>
<dbReference type="EMBL" id="MEHD01000024">
    <property type="protein sequence ID" value="ODR55454.1"/>
    <property type="molecule type" value="Genomic_DNA"/>
</dbReference>
<feature type="transmembrane region" description="Helical" evidence="7">
    <location>
        <begin position="109"/>
        <end position="128"/>
    </location>
</feature>
<evidence type="ECO:0000313" key="10">
    <source>
        <dbReference type="EMBL" id="ODR53031.1"/>
    </source>
</evidence>
<feature type="transmembrane region" description="Helical" evidence="7">
    <location>
        <begin position="77"/>
        <end position="97"/>
    </location>
</feature>
<dbReference type="Pfam" id="PF00528">
    <property type="entry name" value="BPD_transp_1"/>
    <property type="match status" value="1"/>
</dbReference>
<feature type="transmembrane region" description="Helical" evidence="7">
    <location>
        <begin position="12"/>
        <end position="33"/>
    </location>
</feature>
<dbReference type="PANTHER" id="PTHR43744">
    <property type="entry name" value="ABC TRANSPORTER PERMEASE PROTEIN MG189-RELATED-RELATED"/>
    <property type="match status" value="1"/>
</dbReference>
<dbReference type="GeneID" id="93303050"/>
<dbReference type="EMBL" id="MCGH01000004">
    <property type="protein sequence ID" value="ODM02458.1"/>
    <property type="molecule type" value="Genomic_DNA"/>
</dbReference>
<proteinExistence type="inferred from homology"/>
<evidence type="ECO:0000313" key="13">
    <source>
        <dbReference type="Proteomes" id="UP000094271"/>
    </source>
</evidence>
<feature type="transmembrane region" description="Helical" evidence="7">
    <location>
        <begin position="140"/>
        <end position="160"/>
    </location>
</feature>
<reference evidence="11 14" key="2">
    <citation type="submission" date="2016-08" db="EMBL/GenBank/DDBJ databases">
        <title>Characterization of Isolates of Eisenbergiella tayi Derived from Blood Cultures, Using Whole Genome Sequencing.</title>
        <authorList>
            <person name="Bernier A.-M."/>
            <person name="Burdz T."/>
            <person name="Wiebe D."/>
            <person name="Bernard K."/>
        </authorList>
    </citation>
    <scope>NUCLEOTIDE SEQUENCE [LARGE SCALE GENOMIC DNA]</scope>
    <source>
        <strain evidence="11 14">NML120146</strain>
    </source>
</reference>
<dbReference type="Proteomes" id="UP000094869">
    <property type="component" value="Unassembled WGS sequence"/>
</dbReference>
<evidence type="ECO:0000256" key="3">
    <source>
        <dbReference type="ARBA" id="ARBA00022475"/>
    </source>
</evidence>
<dbReference type="InterPro" id="IPR035906">
    <property type="entry name" value="MetI-like_sf"/>
</dbReference>
<keyword evidence="5 7" id="KW-1133">Transmembrane helix</keyword>
<evidence type="ECO:0000256" key="7">
    <source>
        <dbReference type="RuleBase" id="RU363032"/>
    </source>
</evidence>
<dbReference type="GO" id="GO:0055085">
    <property type="term" value="P:transmembrane transport"/>
    <property type="evidence" value="ECO:0007669"/>
    <property type="project" value="InterPro"/>
</dbReference>
<evidence type="ECO:0000313" key="11">
    <source>
        <dbReference type="EMBL" id="ODR55454.1"/>
    </source>
</evidence>
<feature type="transmembrane region" description="Helical" evidence="7">
    <location>
        <begin position="255"/>
        <end position="272"/>
    </location>
</feature>
<reference evidence="10 13" key="3">
    <citation type="submission" date="2016-08" db="EMBL/GenBank/DDBJ databases">
        <authorList>
            <person name="Seilhamer J.J."/>
        </authorList>
    </citation>
    <scope>NUCLEOTIDE SEQUENCE [LARGE SCALE GENOMIC DNA]</scope>
    <source>
        <strain evidence="10 13">NML150140-1</strain>
    </source>
</reference>
<gene>
    <name evidence="9" type="primary">araQ_112</name>
    <name evidence="10" type="ORF">BEI59_09205</name>
    <name evidence="9" type="ORF">BEI61_05620</name>
    <name evidence="11" type="ORF">BEI63_14545</name>
</gene>
<dbReference type="AlphaFoldDB" id="A0A1E3A133"/>
<organism evidence="9 12">
    <name type="scientific">Eisenbergiella tayi</name>
    <dbReference type="NCBI Taxonomy" id="1432052"/>
    <lineage>
        <taxon>Bacteria</taxon>
        <taxon>Bacillati</taxon>
        <taxon>Bacillota</taxon>
        <taxon>Clostridia</taxon>
        <taxon>Lachnospirales</taxon>
        <taxon>Lachnospiraceae</taxon>
        <taxon>Eisenbergiella</taxon>
    </lineage>
</organism>
<dbReference type="EMBL" id="MEHA01000005">
    <property type="protein sequence ID" value="ODR53031.1"/>
    <property type="molecule type" value="Genomic_DNA"/>
</dbReference>
<dbReference type="RefSeq" id="WP_044963016.1">
    <property type="nucleotide sequence ID" value="NZ_BAABXS010000002.1"/>
</dbReference>
<dbReference type="Proteomes" id="UP000094067">
    <property type="component" value="Unassembled WGS sequence"/>
</dbReference>
<feature type="transmembrane region" description="Helical" evidence="7">
    <location>
        <begin position="181"/>
        <end position="206"/>
    </location>
</feature>
<evidence type="ECO:0000256" key="5">
    <source>
        <dbReference type="ARBA" id="ARBA00022989"/>
    </source>
</evidence>
<keyword evidence="6 7" id="KW-0472">Membrane</keyword>
<comment type="similarity">
    <text evidence="7">Belongs to the binding-protein-dependent transport system permease family.</text>
</comment>
<comment type="subcellular location">
    <subcellularLocation>
        <location evidence="1 7">Cell membrane</location>
        <topology evidence="1 7">Multi-pass membrane protein</topology>
    </subcellularLocation>
</comment>
<evidence type="ECO:0000256" key="2">
    <source>
        <dbReference type="ARBA" id="ARBA00022448"/>
    </source>
</evidence>
<dbReference type="Gene3D" id="1.10.3720.10">
    <property type="entry name" value="MetI-like"/>
    <property type="match status" value="1"/>
</dbReference>
<evidence type="ECO:0000313" key="14">
    <source>
        <dbReference type="Proteomes" id="UP000094869"/>
    </source>
</evidence>
<reference evidence="9 12" key="1">
    <citation type="submission" date="2016-07" db="EMBL/GenBank/DDBJ databases">
        <title>Characterization of isolates of Eisenbergiella tayi derived from blood cultures, using whole genome sequencing.</title>
        <authorList>
            <person name="Burdz T."/>
            <person name="Wiebe D."/>
            <person name="Huynh C."/>
            <person name="Bernard K."/>
        </authorList>
    </citation>
    <scope>NUCLEOTIDE SEQUENCE [LARGE SCALE GENOMIC DNA]</scope>
    <source>
        <strain evidence="9 12">NML 110608</strain>
    </source>
</reference>
<evidence type="ECO:0000256" key="4">
    <source>
        <dbReference type="ARBA" id="ARBA00022692"/>
    </source>
</evidence>
<keyword evidence="14" id="KW-1185">Reference proteome</keyword>